<dbReference type="EMBL" id="ADBV01003148">
    <property type="protein sequence ID" value="EJW82062.1"/>
    <property type="molecule type" value="Genomic_DNA"/>
</dbReference>
<reference evidence="2" key="1">
    <citation type="submission" date="2012-08" db="EMBL/GenBank/DDBJ databases">
        <title>The Genome Sequence of Wuchereria bancrofti.</title>
        <authorList>
            <person name="Nutman T.B."/>
            <person name="Fink D.L."/>
            <person name="Russ C."/>
            <person name="Young S."/>
            <person name="Zeng Q."/>
            <person name="Koehrsen M."/>
            <person name="Alvarado L."/>
            <person name="Berlin A."/>
            <person name="Chapman S.B."/>
            <person name="Chen Z."/>
            <person name="Freedman E."/>
            <person name="Gellesch M."/>
            <person name="Goldberg J."/>
            <person name="Griggs A."/>
            <person name="Gujja S."/>
            <person name="Heilman E.R."/>
            <person name="Heiman D."/>
            <person name="Hepburn T."/>
            <person name="Howarth C."/>
            <person name="Jen D."/>
            <person name="Larson L."/>
            <person name="Lewis B."/>
            <person name="Mehta T."/>
            <person name="Park D."/>
            <person name="Pearson M."/>
            <person name="Roberts A."/>
            <person name="Saif S."/>
            <person name="Shea T."/>
            <person name="Shenoy N."/>
            <person name="Sisk P."/>
            <person name="Stolte C."/>
            <person name="Sykes S."/>
            <person name="Walk T."/>
            <person name="White J."/>
            <person name="Yandava C."/>
            <person name="Haas B."/>
            <person name="Henn M.R."/>
            <person name="Nusbaum C."/>
            <person name="Birren B."/>
        </authorList>
    </citation>
    <scope>NUCLEOTIDE SEQUENCE [LARGE SCALE GENOMIC DNA]</scope>
    <source>
        <strain evidence="2">NA</strain>
    </source>
</reference>
<proteinExistence type="predicted"/>
<dbReference type="AlphaFoldDB" id="J9EY05"/>
<evidence type="ECO:0008006" key="3">
    <source>
        <dbReference type="Google" id="ProtNLM"/>
    </source>
</evidence>
<evidence type="ECO:0000313" key="1">
    <source>
        <dbReference type="EMBL" id="EJW82062.1"/>
    </source>
</evidence>
<evidence type="ECO:0000313" key="2">
    <source>
        <dbReference type="Proteomes" id="UP000004810"/>
    </source>
</evidence>
<comment type="caution">
    <text evidence="1">The sequence shown here is derived from an EMBL/GenBank/DDBJ whole genome shotgun (WGS) entry which is preliminary data.</text>
</comment>
<dbReference type="SUPFAM" id="SSF52799">
    <property type="entry name" value="(Phosphotyrosine protein) phosphatases II"/>
    <property type="match status" value="1"/>
</dbReference>
<organism evidence="1 2">
    <name type="scientific">Wuchereria bancrofti</name>
    <dbReference type="NCBI Taxonomy" id="6293"/>
    <lineage>
        <taxon>Eukaryota</taxon>
        <taxon>Metazoa</taxon>
        <taxon>Ecdysozoa</taxon>
        <taxon>Nematoda</taxon>
        <taxon>Chromadorea</taxon>
        <taxon>Rhabditida</taxon>
        <taxon>Spirurina</taxon>
        <taxon>Spiruromorpha</taxon>
        <taxon>Filarioidea</taxon>
        <taxon>Onchocercidae</taxon>
        <taxon>Wuchereria</taxon>
    </lineage>
</organism>
<gene>
    <name evidence="1" type="ORF">WUBG_07032</name>
</gene>
<sequence>MVTPKLCDVSEVRPYLYLSGFGCITEKIVKIPVEEREVKLRDLGITHIIDATNLPHNPHYEGIEFLHIMVDDSLIANLTPHFGNAAQFIRNAQKKVL</sequence>
<dbReference type="Proteomes" id="UP000004810">
    <property type="component" value="Unassembled WGS sequence"/>
</dbReference>
<accession>J9EY05</accession>
<dbReference type="Gene3D" id="3.90.190.10">
    <property type="entry name" value="Protein tyrosine phosphatase superfamily"/>
    <property type="match status" value="1"/>
</dbReference>
<dbReference type="InterPro" id="IPR029021">
    <property type="entry name" value="Prot-tyrosine_phosphatase-like"/>
</dbReference>
<name>J9EY05_WUCBA</name>
<protein>
    <recommendedName>
        <fullName evidence="3">Dual specificity protein phosphatase</fullName>
    </recommendedName>
</protein>